<name>V4L419_EUTSA</name>
<proteinExistence type="predicted"/>
<evidence type="ECO:0000259" key="2">
    <source>
        <dbReference type="Pfam" id="PF14111"/>
    </source>
</evidence>
<feature type="region of interest" description="Disordered" evidence="1">
    <location>
        <begin position="472"/>
        <end position="540"/>
    </location>
</feature>
<feature type="compositionally biased region" description="Basic residues" evidence="1">
    <location>
        <begin position="498"/>
        <end position="508"/>
    </location>
</feature>
<evidence type="ECO:0000313" key="3">
    <source>
        <dbReference type="EMBL" id="ESQ38429.1"/>
    </source>
</evidence>
<gene>
    <name evidence="3" type="ORF">EUTSA_v10029223mg</name>
</gene>
<dbReference type="eggNOG" id="KOG1075">
    <property type="taxonomic scope" value="Eukaryota"/>
</dbReference>
<dbReference type="Gramene" id="ESQ38429">
    <property type="protein sequence ID" value="ESQ38429"/>
    <property type="gene ID" value="EUTSA_v10029223mg"/>
</dbReference>
<evidence type="ECO:0000313" key="4">
    <source>
        <dbReference type="Proteomes" id="UP000030689"/>
    </source>
</evidence>
<dbReference type="KEGG" id="eus:EUTSA_v10029223mg"/>
<keyword evidence="4" id="KW-1185">Reference proteome</keyword>
<feature type="region of interest" description="Disordered" evidence="1">
    <location>
        <begin position="1"/>
        <end position="25"/>
    </location>
</feature>
<dbReference type="AlphaFoldDB" id="V4L419"/>
<evidence type="ECO:0000256" key="1">
    <source>
        <dbReference type="SAM" id="MobiDB-lite"/>
    </source>
</evidence>
<dbReference type="Pfam" id="PF14111">
    <property type="entry name" value="DUF4283"/>
    <property type="match status" value="1"/>
</dbReference>
<sequence>MAAPGQEALPPPENGGNGGEETTMVVTQQAVEKNNPSQAVIDRGSSLFTWNEEKTDGVQEIQDLGVAKIDKQVGGTKWTEVVKKKEQLQQFSMEADEIEGVKVFRVPEAILNEAPMWDDCVLGKFLKKAPHVGSIHMTVNRIWTVGNTEAKIDVFVVNETTVKFRIADRKMRERVLRRKMWNIKDVPMLVSKWSPKEEEVQPILQSVPLWVVMKNVPRKLYNWKGLSFLASPIGVPKQLHPDTLWVKDFEVAKISVEVDLTKTLPKFHCFEIQGKTVEIQYEFPWLPPYCTNCDGWGHVAADCRREQNPVRILKRGSDFTTPAKSHASVGEGPMMKKPTHSNTVKATLPVETAMSNLLSSMTKENGKGISGPGDKVQAVDTTATTLDLGKQVTQPENTSEGTEWISPTKVFRRTQLDECQREILSTASRFSDLMDVGEEGEIREGCDGLEEEMEAGEKQGLDVDTAGKSELDTNAMQGNAGKTEGPTNSVMNPEGSRAKLKRAAKTAHRYGAETLRNRPATTNRGSVAEKQANNKKTLSQ</sequence>
<dbReference type="InterPro" id="IPR025558">
    <property type="entry name" value="DUF4283"/>
</dbReference>
<dbReference type="PANTHER" id="PTHR31286:SF148">
    <property type="entry name" value="DUF4283 DOMAIN-CONTAINING PROTEIN"/>
    <property type="match status" value="1"/>
</dbReference>
<dbReference type="OMA" id="WISPTKV"/>
<dbReference type="Proteomes" id="UP000030689">
    <property type="component" value="Unassembled WGS sequence"/>
</dbReference>
<feature type="region of interest" description="Disordered" evidence="1">
    <location>
        <begin position="321"/>
        <end position="341"/>
    </location>
</feature>
<organism evidence="3 4">
    <name type="scientific">Eutrema salsugineum</name>
    <name type="common">Saltwater cress</name>
    <name type="synonym">Sisymbrium salsugineum</name>
    <dbReference type="NCBI Taxonomy" id="72664"/>
    <lineage>
        <taxon>Eukaryota</taxon>
        <taxon>Viridiplantae</taxon>
        <taxon>Streptophyta</taxon>
        <taxon>Embryophyta</taxon>
        <taxon>Tracheophyta</taxon>
        <taxon>Spermatophyta</taxon>
        <taxon>Magnoliopsida</taxon>
        <taxon>eudicotyledons</taxon>
        <taxon>Gunneridae</taxon>
        <taxon>Pentapetalae</taxon>
        <taxon>rosids</taxon>
        <taxon>malvids</taxon>
        <taxon>Brassicales</taxon>
        <taxon>Brassicaceae</taxon>
        <taxon>Eutremeae</taxon>
        <taxon>Eutrema</taxon>
    </lineage>
</organism>
<reference evidence="3 4" key="1">
    <citation type="journal article" date="2013" name="Front. Plant Sci.">
        <title>The Reference Genome of the Halophytic Plant Eutrema salsugineum.</title>
        <authorList>
            <person name="Yang R."/>
            <person name="Jarvis D.E."/>
            <person name="Chen H."/>
            <person name="Beilstein M.A."/>
            <person name="Grimwood J."/>
            <person name="Jenkins J."/>
            <person name="Shu S."/>
            <person name="Prochnik S."/>
            <person name="Xin M."/>
            <person name="Ma C."/>
            <person name="Schmutz J."/>
            <person name="Wing R.A."/>
            <person name="Mitchell-Olds T."/>
            <person name="Schumaker K.S."/>
            <person name="Wang X."/>
        </authorList>
    </citation>
    <scope>NUCLEOTIDE SEQUENCE [LARGE SCALE GENOMIC DNA]</scope>
</reference>
<dbReference type="EMBL" id="KI517537">
    <property type="protein sequence ID" value="ESQ38429.1"/>
    <property type="molecule type" value="Genomic_DNA"/>
</dbReference>
<feature type="domain" description="DUF4283" evidence="2">
    <location>
        <begin position="117"/>
        <end position="197"/>
    </location>
</feature>
<dbReference type="PANTHER" id="PTHR31286">
    <property type="entry name" value="GLYCINE-RICH CELL WALL STRUCTURAL PROTEIN 1.8-LIKE"/>
    <property type="match status" value="1"/>
</dbReference>
<protein>
    <recommendedName>
        <fullName evidence="2">DUF4283 domain-containing protein</fullName>
    </recommendedName>
</protein>
<dbReference type="InterPro" id="IPR040256">
    <property type="entry name" value="At4g02000-like"/>
</dbReference>
<accession>V4L419</accession>